<protein>
    <recommendedName>
        <fullName evidence="1">Tc1-like transposase DDE domain-containing protein</fullName>
    </recommendedName>
</protein>
<feature type="domain" description="Tc1-like transposase DDE" evidence="1">
    <location>
        <begin position="47"/>
        <end position="178"/>
    </location>
</feature>
<organism evidence="2 3">
    <name type="scientific">Cryptolaemus montrouzieri</name>
    <dbReference type="NCBI Taxonomy" id="559131"/>
    <lineage>
        <taxon>Eukaryota</taxon>
        <taxon>Metazoa</taxon>
        <taxon>Ecdysozoa</taxon>
        <taxon>Arthropoda</taxon>
        <taxon>Hexapoda</taxon>
        <taxon>Insecta</taxon>
        <taxon>Pterygota</taxon>
        <taxon>Neoptera</taxon>
        <taxon>Endopterygota</taxon>
        <taxon>Coleoptera</taxon>
        <taxon>Polyphaga</taxon>
        <taxon>Cucujiformia</taxon>
        <taxon>Coccinelloidea</taxon>
        <taxon>Coccinellidae</taxon>
        <taxon>Scymninae</taxon>
        <taxon>Scymnini</taxon>
        <taxon>Cryptolaemus</taxon>
    </lineage>
</organism>
<dbReference type="InterPro" id="IPR038717">
    <property type="entry name" value="Tc1-like_DDE_dom"/>
</dbReference>
<dbReference type="PANTHER" id="PTHR33939">
    <property type="entry name" value="PROTEIN CBG22215"/>
    <property type="match status" value="1"/>
</dbReference>
<dbReference type="Pfam" id="PF13358">
    <property type="entry name" value="DDE_3"/>
    <property type="match status" value="1"/>
</dbReference>
<dbReference type="PANTHER" id="PTHR33939:SF1">
    <property type="entry name" value="DUF4371 DOMAIN-CONTAINING PROTEIN"/>
    <property type="match status" value="1"/>
</dbReference>
<dbReference type="Gene3D" id="3.30.420.10">
    <property type="entry name" value="Ribonuclease H-like superfamily/Ribonuclease H"/>
    <property type="match status" value="1"/>
</dbReference>
<keyword evidence="3" id="KW-1185">Reference proteome</keyword>
<proteinExistence type="predicted"/>
<evidence type="ECO:0000259" key="1">
    <source>
        <dbReference type="Pfam" id="PF13358"/>
    </source>
</evidence>
<evidence type="ECO:0000313" key="2">
    <source>
        <dbReference type="EMBL" id="KAL3286751.1"/>
    </source>
</evidence>
<dbReference type="Proteomes" id="UP001516400">
    <property type="component" value="Unassembled WGS sequence"/>
</dbReference>
<name>A0ABD2P7T9_9CUCU</name>
<sequence>MTPSSSTALEQSTSGKGKRLIVCNIGTDTGFVPDALWSFESKKSGDYHEEMDGPNFEEWFENILPKLEDGCVIVLDNVSYHSRRTEKLLTSASRKATIHEWLRLKNIAFGDDLIKAELLRIVKTHKPAYNKYVVDEMARNQNKIVLRLSSYHCELNPIELVWAEMKNYVASKNTSFKFQDMKKLFAEFIERIDAVKWQNCIKHVVEKVERRMWQLDHIIDEQLDPIIVNLENDSSSSSESDNDDDNP</sequence>
<dbReference type="InterPro" id="IPR036397">
    <property type="entry name" value="RNaseH_sf"/>
</dbReference>
<dbReference type="EMBL" id="JABFTP020000185">
    <property type="protein sequence ID" value="KAL3286751.1"/>
    <property type="molecule type" value="Genomic_DNA"/>
</dbReference>
<comment type="caution">
    <text evidence="2">The sequence shown here is derived from an EMBL/GenBank/DDBJ whole genome shotgun (WGS) entry which is preliminary data.</text>
</comment>
<gene>
    <name evidence="2" type="ORF">HHI36_001244</name>
</gene>
<accession>A0ABD2P7T9</accession>
<dbReference type="AlphaFoldDB" id="A0ABD2P7T9"/>
<reference evidence="2 3" key="1">
    <citation type="journal article" date="2021" name="BMC Biol.">
        <title>Horizontally acquired antibacterial genes associated with adaptive radiation of ladybird beetles.</title>
        <authorList>
            <person name="Li H.S."/>
            <person name="Tang X.F."/>
            <person name="Huang Y.H."/>
            <person name="Xu Z.Y."/>
            <person name="Chen M.L."/>
            <person name="Du X.Y."/>
            <person name="Qiu B.Y."/>
            <person name="Chen P.T."/>
            <person name="Zhang W."/>
            <person name="Slipinski A."/>
            <person name="Escalona H.E."/>
            <person name="Waterhouse R.M."/>
            <person name="Zwick A."/>
            <person name="Pang H."/>
        </authorList>
    </citation>
    <scope>NUCLEOTIDE SEQUENCE [LARGE SCALE GENOMIC DNA]</scope>
    <source>
        <strain evidence="2">SYSU2018</strain>
    </source>
</reference>
<evidence type="ECO:0000313" key="3">
    <source>
        <dbReference type="Proteomes" id="UP001516400"/>
    </source>
</evidence>